<keyword evidence="2" id="KW-1003">Cell membrane</keyword>
<dbReference type="Gene3D" id="3.30.2030.20">
    <property type="match status" value="1"/>
</dbReference>
<name>A0A7I7NM16_9MYCO</name>
<keyword evidence="5" id="KW-0564">Palmitate</keyword>
<protein>
    <recommendedName>
        <fullName evidence="10">Lipoprotein LppV</fullName>
    </recommendedName>
</protein>
<dbReference type="Proteomes" id="UP000466396">
    <property type="component" value="Chromosome"/>
</dbReference>
<evidence type="ECO:0000256" key="6">
    <source>
        <dbReference type="ARBA" id="ARBA00023288"/>
    </source>
</evidence>
<evidence type="ECO:0000256" key="3">
    <source>
        <dbReference type="ARBA" id="ARBA00022729"/>
    </source>
</evidence>
<dbReference type="Pfam" id="PF16708">
    <property type="entry name" value="LppA"/>
    <property type="match status" value="1"/>
</dbReference>
<sequence length="179" mass="18923">MCLSVSGCGDPGPGMHGNPGPERVAELESGLRSKPSFEATRADYVAATNQMAEQIAALVPGMSWHVEENSWGGCGGEYVWTRARKVHIRIVLDRAIPDAAWPKALQIVKDGAARFGATSVSSFVDQPGNKDLVVFSPEGAQFHFGTAVQTILAATSDCRMRETDTPTPASPGQVSPGGR</sequence>
<keyword evidence="9" id="KW-1185">Reference proteome</keyword>
<evidence type="ECO:0000256" key="5">
    <source>
        <dbReference type="ARBA" id="ARBA00023139"/>
    </source>
</evidence>
<evidence type="ECO:0008006" key="10">
    <source>
        <dbReference type="Google" id="ProtNLM"/>
    </source>
</evidence>
<evidence type="ECO:0000256" key="4">
    <source>
        <dbReference type="ARBA" id="ARBA00023136"/>
    </source>
</evidence>
<reference evidence="8 9" key="1">
    <citation type="journal article" date="2019" name="Emerg. Microbes Infect.">
        <title>Comprehensive subspecies identification of 175 nontuberculous mycobacteria species based on 7547 genomic profiles.</title>
        <authorList>
            <person name="Matsumoto Y."/>
            <person name="Kinjo T."/>
            <person name="Motooka D."/>
            <person name="Nabeya D."/>
            <person name="Jung N."/>
            <person name="Uechi K."/>
            <person name="Horii T."/>
            <person name="Iida T."/>
            <person name="Fujita J."/>
            <person name="Nakamura S."/>
        </authorList>
    </citation>
    <scope>NUCLEOTIDE SEQUENCE [LARGE SCALE GENOMIC DNA]</scope>
    <source>
        <strain evidence="8 9">JCM 15657</strain>
    </source>
</reference>
<dbReference type="GO" id="GO:0005886">
    <property type="term" value="C:plasma membrane"/>
    <property type="evidence" value="ECO:0007669"/>
    <property type="project" value="UniProtKB-SubCell"/>
</dbReference>
<evidence type="ECO:0000256" key="2">
    <source>
        <dbReference type="ARBA" id="ARBA00022475"/>
    </source>
</evidence>
<gene>
    <name evidence="8" type="primary">lppV_2</name>
    <name evidence="8" type="ORF">MLAC_27220</name>
</gene>
<feature type="region of interest" description="Disordered" evidence="7">
    <location>
        <begin position="160"/>
        <end position="179"/>
    </location>
</feature>
<keyword evidence="3" id="KW-0732">Signal</keyword>
<proteinExistence type="predicted"/>
<dbReference type="AlphaFoldDB" id="A0A7I7NM16"/>
<evidence type="ECO:0000256" key="1">
    <source>
        <dbReference type="ARBA" id="ARBA00004193"/>
    </source>
</evidence>
<evidence type="ECO:0000256" key="7">
    <source>
        <dbReference type="SAM" id="MobiDB-lite"/>
    </source>
</evidence>
<dbReference type="EMBL" id="AP022581">
    <property type="protein sequence ID" value="BBX97428.1"/>
    <property type="molecule type" value="Genomic_DNA"/>
</dbReference>
<keyword evidence="6" id="KW-0449">Lipoprotein</keyword>
<organism evidence="8 9">
    <name type="scientific">Mycobacterium lacus</name>
    <dbReference type="NCBI Taxonomy" id="169765"/>
    <lineage>
        <taxon>Bacteria</taxon>
        <taxon>Bacillati</taxon>
        <taxon>Actinomycetota</taxon>
        <taxon>Actinomycetes</taxon>
        <taxon>Mycobacteriales</taxon>
        <taxon>Mycobacteriaceae</taxon>
        <taxon>Mycobacterium</taxon>
    </lineage>
</organism>
<evidence type="ECO:0000313" key="8">
    <source>
        <dbReference type="EMBL" id="BBX97428.1"/>
    </source>
</evidence>
<comment type="subcellular location">
    <subcellularLocation>
        <location evidence="1">Cell membrane</location>
        <topology evidence="1">Lipid-anchor</topology>
    </subcellularLocation>
</comment>
<keyword evidence="4" id="KW-0472">Membrane</keyword>
<evidence type="ECO:0000313" key="9">
    <source>
        <dbReference type="Proteomes" id="UP000466396"/>
    </source>
</evidence>
<accession>A0A7I7NM16</accession>
<dbReference type="InterPro" id="IPR032018">
    <property type="entry name" value="LppA/LppB/LprP"/>
</dbReference>
<dbReference type="KEGG" id="mlj:MLAC_27220"/>
<feature type="region of interest" description="Disordered" evidence="7">
    <location>
        <begin position="1"/>
        <end position="24"/>
    </location>
</feature>